<protein>
    <submittedName>
        <fullName evidence="1">Uncharacterized protein</fullName>
    </submittedName>
</protein>
<keyword evidence="2" id="KW-1185">Reference proteome</keyword>
<dbReference type="EMBL" id="CP015093">
    <property type="protein sequence ID" value="APZ53114.1"/>
    <property type="molecule type" value="Genomic_DNA"/>
</dbReference>
<dbReference type="AlphaFoldDB" id="A0A1P8UUN8"/>
<accession>A0A1P8UUN8</accession>
<organism evidence="1 2">
    <name type="scientific">Salipiger abyssi</name>
    <dbReference type="NCBI Taxonomy" id="1250539"/>
    <lineage>
        <taxon>Bacteria</taxon>
        <taxon>Pseudomonadati</taxon>
        <taxon>Pseudomonadota</taxon>
        <taxon>Alphaproteobacteria</taxon>
        <taxon>Rhodobacterales</taxon>
        <taxon>Roseobacteraceae</taxon>
        <taxon>Salipiger</taxon>
    </lineage>
</organism>
<dbReference type="STRING" id="1250539.Ga0080574_TMP2780"/>
<evidence type="ECO:0000313" key="1">
    <source>
        <dbReference type="EMBL" id="APZ53114.1"/>
    </source>
</evidence>
<dbReference type="Proteomes" id="UP000187059">
    <property type="component" value="Chromosome"/>
</dbReference>
<gene>
    <name evidence="1" type="ORF">Ga0080574_TMP2780</name>
</gene>
<sequence>MLPLIRHISPGASYLEPCAGQYDLCDHLGAHGLTCIAATDIAPRDGRVHRMDALTITPEDAAQTGADYIITNPPWSREILHPMIELFSDALPTWLLFDADWIQTVQSAPFQWRLRRVVCVGRVKWIKGSKHTGKDNASWYLFDAKGTGPAEIFGRVA</sequence>
<name>A0A1P8UUN8_9RHOB</name>
<dbReference type="KEGG" id="paby:Ga0080574_TMP2780"/>
<dbReference type="SUPFAM" id="SSF53335">
    <property type="entry name" value="S-adenosyl-L-methionine-dependent methyltransferases"/>
    <property type="match status" value="1"/>
</dbReference>
<dbReference type="InterPro" id="IPR029063">
    <property type="entry name" value="SAM-dependent_MTases_sf"/>
</dbReference>
<reference evidence="1 2" key="1">
    <citation type="submission" date="2016-04" db="EMBL/GenBank/DDBJ databases">
        <title>Deep-sea bacteria in the southern Pacific.</title>
        <authorList>
            <person name="Tang K."/>
        </authorList>
    </citation>
    <scope>NUCLEOTIDE SEQUENCE [LARGE SCALE GENOMIC DNA]</scope>
    <source>
        <strain evidence="1 2">JLT2014</strain>
    </source>
</reference>
<proteinExistence type="predicted"/>
<evidence type="ECO:0000313" key="2">
    <source>
        <dbReference type="Proteomes" id="UP000187059"/>
    </source>
</evidence>